<dbReference type="AlphaFoldDB" id="A0A9X0AYZ3"/>
<feature type="compositionally biased region" description="Acidic residues" evidence="2">
    <location>
        <begin position="948"/>
        <end position="957"/>
    </location>
</feature>
<feature type="compositionally biased region" description="Polar residues" evidence="2">
    <location>
        <begin position="878"/>
        <end position="895"/>
    </location>
</feature>
<feature type="compositionally biased region" description="Polar residues" evidence="2">
    <location>
        <begin position="922"/>
        <end position="932"/>
    </location>
</feature>
<feature type="coiled-coil region" evidence="1">
    <location>
        <begin position="812"/>
        <end position="846"/>
    </location>
</feature>
<evidence type="ECO:0000313" key="3">
    <source>
        <dbReference type="EMBL" id="KAJ8071527.1"/>
    </source>
</evidence>
<protein>
    <submittedName>
        <fullName evidence="3">Uncharacterized protein</fullName>
    </submittedName>
</protein>
<sequence>MSGRNYSDERPSPRGPVDSYHDDRLRSDRYHDTRDRPIDDHDYERDRSKKYRDARDRRVTDEIYENHKSDRHHDSRDNDNGTRRNKDRGNRGSRSFEKISSTNTQRFNSTSSSPTAMTTRITTTANVTGPESGGTNRRTEENPHPTTDSTQSKSNSMMAVPTNATINACESASVVEQSQLEAIIDALMHFADQGNSRGALNQERNSAKERLKEQVEEIQNMSSAMKGFPTHLEVQNQRKIEAEKVLETTEEELEKAKSLQRDAAKAIASRLIIKTAPTPDNLKLLQEHCQSLEQKVKDLERTIACMDYKDKFSDINDRFRDTQADHREAISKIGKSESQIAGKIHTSEAKTMRECQNLSDKYTKLDQQHRATRSELASTIPRLDSYEASIKKLEASISISKEEMATFQHQVSKEFATLKANDDSIHQLAKKVADLEKSFGTYKTSLDGLSSSNLERLGQLENDKTSVVELQNAHKAILEKIENCQGELNTLKNKVIRLEHIPQNPSISAPQAPSKALTGSSATMIGVVQTKLRDVKQDIKLAEERLDRIETSLGSTSRTTSQEAALIKGWPNSTTLNYESRLTTLEDSIKNVDSISVNKAVAKMSPFSTAAQDVADFKRAFEIYRHERSQIDQAINLRVEKFGAEMQLLQKNNTVMKEQIKTITEKTESIPALQAGLDELLKNINALAQSSTLMDNRLNALINNQNGNTVAITHLSNRMINISTGDLAKSMMGQLEVLYPDFKNAERIISDLRKQHSDHTIQLEKLNSRMIAFESQTTRKQSPATIGNRGTESLRQEVDALTKDQLNLGRAAEKLDKTITTNQNSLAALEEAFTALDHAVKDLNKQVEEQKKTLDGMGDGLVDEVAELSVRVDGLFSDRNNNTGGVADASSTPGPSASALALRSSADEIGVNGKKRKCVTAAASSEHGSSINGHIRSPSRKKAKRVEDDNEDIETLE</sequence>
<dbReference type="Proteomes" id="UP001152300">
    <property type="component" value="Unassembled WGS sequence"/>
</dbReference>
<keyword evidence="1" id="KW-0175">Coiled coil</keyword>
<feature type="region of interest" description="Disordered" evidence="2">
    <location>
        <begin position="920"/>
        <end position="957"/>
    </location>
</feature>
<feature type="compositionally biased region" description="Basic and acidic residues" evidence="2">
    <location>
        <begin position="1"/>
        <end position="12"/>
    </location>
</feature>
<dbReference type="OrthoDB" id="3438382at2759"/>
<keyword evidence="4" id="KW-1185">Reference proteome</keyword>
<proteinExistence type="predicted"/>
<name>A0A9X0AYZ3_9HELO</name>
<dbReference type="PANTHER" id="PTHR18937">
    <property type="entry name" value="STRUCTURAL MAINTENANCE OF CHROMOSOMES SMC FAMILY MEMBER"/>
    <property type="match status" value="1"/>
</dbReference>
<dbReference type="SUPFAM" id="SSF57997">
    <property type="entry name" value="Tropomyosin"/>
    <property type="match status" value="1"/>
</dbReference>
<dbReference type="Gene3D" id="1.10.287.1490">
    <property type="match status" value="2"/>
</dbReference>
<feature type="compositionally biased region" description="Low complexity" evidence="2">
    <location>
        <begin position="115"/>
        <end position="128"/>
    </location>
</feature>
<feature type="compositionally biased region" description="Basic and acidic residues" evidence="2">
    <location>
        <begin position="19"/>
        <end position="97"/>
    </location>
</feature>
<feature type="coiled-coil region" evidence="1">
    <location>
        <begin position="197"/>
        <end position="309"/>
    </location>
</feature>
<organism evidence="3 4">
    <name type="scientific">Sclerotinia nivalis</name>
    <dbReference type="NCBI Taxonomy" id="352851"/>
    <lineage>
        <taxon>Eukaryota</taxon>
        <taxon>Fungi</taxon>
        <taxon>Dikarya</taxon>
        <taxon>Ascomycota</taxon>
        <taxon>Pezizomycotina</taxon>
        <taxon>Leotiomycetes</taxon>
        <taxon>Helotiales</taxon>
        <taxon>Sclerotiniaceae</taxon>
        <taxon>Sclerotinia</taxon>
    </lineage>
</organism>
<evidence type="ECO:0000256" key="1">
    <source>
        <dbReference type="SAM" id="Coils"/>
    </source>
</evidence>
<feature type="compositionally biased region" description="Polar residues" evidence="2">
    <location>
        <begin position="144"/>
        <end position="156"/>
    </location>
</feature>
<feature type="compositionally biased region" description="Polar residues" evidence="2">
    <location>
        <begin position="98"/>
        <end position="114"/>
    </location>
</feature>
<comment type="caution">
    <text evidence="3">The sequence shown here is derived from an EMBL/GenBank/DDBJ whole genome shotgun (WGS) entry which is preliminary data.</text>
</comment>
<feature type="coiled-coil region" evidence="1">
    <location>
        <begin position="467"/>
        <end position="501"/>
    </location>
</feature>
<reference evidence="3" key="1">
    <citation type="submission" date="2022-11" db="EMBL/GenBank/DDBJ databases">
        <title>Genome Resource of Sclerotinia nivalis Strain SnTB1, a Plant Pathogen Isolated from American Ginseng.</title>
        <authorList>
            <person name="Fan S."/>
        </authorList>
    </citation>
    <scope>NUCLEOTIDE SEQUENCE</scope>
    <source>
        <strain evidence="3">SnTB1</strain>
    </source>
</reference>
<gene>
    <name evidence="3" type="ORF">OCU04_001842</name>
</gene>
<evidence type="ECO:0000256" key="2">
    <source>
        <dbReference type="SAM" id="MobiDB-lite"/>
    </source>
</evidence>
<feature type="coiled-coil region" evidence="1">
    <location>
        <begin position="383"/>
        <end position="410"/>
    </location>
</feature>
<dbReference type="EMBL" id="JAPEIS010000001">
    <property type="protein sequence ID" value="KAJ8071527.1"/>
    <property type="molecule type" value="Genomic_DNA"/>
</dbReference>
<evidence type="ECO:0000313" key="4">
    <source>
        <dbReference type="Proteomes" id="UP001152300"/>
    </source>
</evidence>
<feature type="region of interest" description="Disordered" evidence="2">
    <location>
        <begin position="877"/>
        <end position="898"/>
    </location>
</feature>
<accession>A0A9X0AYZ3</accession>
<feature type="region of interest" description="Disordered" evidence="2">
    <location>
        <begin position="1"/>
        <end position="156"/>
    </location>
</feature>